<organism evidence="3 5">
    <name type="scientific">Rhizobium ruizarguesonis</name>
    <dbReference type="NCBI Taxonomy" id="2081791"/>
    <lineage>
        <taxon>Bacteria</taxon>
        <taxon>Pseudomonadati</taxon>
        <taxon>Pseudomonadota</taxon>
        <taxon>Alphaproteobacteria</taxon>
        <taxon>Hyphomicrobiales</taxon>
        <taxon>Rhizobiaceae</taxon>
        <taxon>Rhizobium/Agrobacterium group</taxon>
        <taxon>Rhizobium</taxon>
    </lineage>
</organism>
<feature type="region of interest" description="Disordered" evidence="1">
    <location>
        <begin position="1"/>
        <end position="36"/>
    </location>
</feature>
<accession>A0AB38I743</accession>
<dbReference type="EMBL" id="SIMR01000001">
    <property type="protein sequence ID" value="TBC16504.1"/>
    <property type="molecule type" value="Genomic_DNA"/>
</dbReference>
<reference evidence="4 5" key="1">
    <citation type="submission" date="2019-02" db="EMBL/GenBank/DDBJ databases">
        <title>The genomic architecture of introgression among sibling species of bacteria.</title>
        <authorList>
            <person name="Cavassim M.I.A."/>
            <person name="Moeskjaer S."/>
            <person name="Moslemi C."/>
            <person name="Fields B."/>
            <person name="Bachmann A."/>
            <person name="Vilhjalmsson B."/>
            <person name="Schierup M.H."/>
            <person name="Young J.P.W."/>
            <person name="Andersen S.U."/>
        </authorList>
    </citation>
    <scope>NUCLEOTIDE SEQUENCE [LARGE SCALE GENOMIC DNA]</scope>
    <source>
        <strain evidence="2 4">SM141A</strain>
        <strain evidence="3 5">SM92</strain>
    </source>
</reference>
<dbReference type="EMBL" id="SIOX01000001">
    <property type="protein sequence ID" value="TAX82907.1"/>
    <property type="molecule type" value="Genomic_DNA"/>
</dbReference>
<evidence type="ECO:0000313" key="4">
    <source>
        <dbReference type="Proteomes" id="UP000291659"/>
    </source>
</evidence>
<sequence>MPARQRRCSTRRSSARSRRAPGRTTSQTPLPSSFGRIAKRNAREFSRAFCPFLEHDAKKCPRHSDDIVLYLFDLDADSDFRPVGLCHQHLATEKNALQLSHLSGVKRLRDKARSIFVMLT</sequence>
<keyword evidence="4" id="KW-1185">Reference proteome</keyword>
<comment type="caution">
    <text evidence="3">The sequence shown here is derived from an EMBL/GenBank/DDBJ whole genome shotgun (WGS) entry which is preliminary data.</text>
</comment>
<feature type="compositionally biased region" description="Basic residues" evidence="1">
    <location>
        <begin position="1"/>
        <end position="21"/>
    </location>
</feature>
<gene>
    <name evidence="3" type="ORF">ELH40_16995</name>
    <name evidence="2" type="ORF">ELH98_18460</name>
</gene>
<dbReference type="AlphaFoldDB" id="A0AB38I743"/>
<evidence type="ECO:0000256" key="1">
    <source>
        <dbReference type="SAM" id="MobiDB-lite"/>
    </source>
</evidence>
<dbReference type="Proteomes" id="UP000291659">
    <property type="component" value="Unassembled WGS sequence"/>
</dbReference>
<proteinExistence type="predicted"/>
<evidence type="ECO:0000313" key="3">
    <source>
        <dbReference type="EMBL" id="TBC16504.1"/>
    </source>
</evidence>
<protein>
    <submittedName>
        <fullName evidence="3">Uncharacterized protein</fullName>
    </submittedName>
</protein>
<evidence type="ECO:0000313" key="5">
    <source>
        <dbReference type="Proteomes" id="UP000294215"/>
    </source>
</evidence>
<dbReference type="Proteomes" id="UP000294215">
    <property type="component" value="Unassembled WGS sequence"/>
</dbReference>
<evidence type="ECO:0000313" key="2">
    <source>
        <dbReference type="EMBL" id="TAX82907.1"/>
    </source>
</evidence>
<name>A0AB38I743_9HYPH</name>